<dbReference type="AlphaFoldDB" id="A0A8X6PP17"/>
<comment type="caution">
    <text evidence="2">The sequence shown here is derived from an EMBL/GenBank/DDBJ whole genome shotgun (WGS) entry which is preliminary data.</text>
</comment>
<name>A0A8X6PP17_NEPPI</name>
<feature type="region of interest" description="Disordered" evidence="1">
    <location>
        <begin position="67"/>
        <end position="107"/>
    </location>
</feature>
<proteinExistence type="predicted"/>
<feature type="compositionally biased region" description="Basic and acidic residues" evidence="1">
    <location>
        <begin position="81"/>
        <end position="98"/>
    </location>
</feature>
<evidence type="ECO:0000313" key="3">
    <source>
        <dbReference type="Proteomes" id="UP000887013"/>
    </source>
</evidence>
<evidence type="ECO:0000256" key="1">
    <source>
        <dbReference type="SAM" id="MobiDB-lite"/>
    </source>
</evidence>
<dbReference type="EMBL" id="BMAW01071072">
    <property type="protein sequence ID" value="GFT76395.1"/>
    <property type="molecule type" value="Genomic_DNA"/>
</dbReference>
<accession>A0A8X6PP17</accession>
<sequence>MNKARFWRFKILETVEMRWQEKLEDRRLWAAHRSLVNLSTKKKKKQTGRSKKEEEIRTLFHQSRAVTGTISEPPACSSFDGVRERACRLPTPPEERSSQTKAKVNHK</sequence>
<dbReference type="Proteomes" id="UP000887013">
    <property type="component" value="Unassembled WGS sequence"/>
</dbReference>
<keyword evidence="3" id="KW-1185">Reference proteome</keyword>
<protein>
    <submittedName>
        <fullName evidence="2">Uncharacterized protein</fullName>
    </submittedName>
</protein>
<reference evidence="2" key="1">
    <citation type="submission" date="2020-08" db="EMBL/GenBank/DDBJ databases">
        <title>Multicomponent nature underlies the extraordinary mechanical properties of spider dragline silk.</title>
        <authorList>
            <person name="Kono N."/>
            <person name="Nakamura H."/>
            <person name="Mori M."/>
            <person name="Yoshida Y."/>
            <person name="Ohtoshi R."/>
            <person name="Malay A.D."/>
            <person name="Moran D.A.P."/>
            <person name="Tomita M."/>
            <person name="Numata K."/>
            <person name="Arakawa K."/>
        </authorList>
    </citation>
    <scope>NUCLEOTIDE SEQUENCE</scope>
</reference>
<evidence type="ECO:0000313" key="2">
    <source>
        <dbReference type="EMBL" id="GFT76395.1"/>
    </source>
</evidence>
<organism evidence="2 3">
    <name type="scientific">Nephila pilipes</name>
    <name type="common">Giant wood spider</name>
    <name type="synonym">Nephila maculata</name>
    <dbReference type="NCBI Taxonomy" id="299642"/>
    <lineage>
        <taxon>Eukaryota</taxon>
        <taxon>Metazoa</taxon>
        <taxon>Ecdysozoa</taxon>
        <taxon>Arthropoda</taxon>
        <taxon>Chelicerata</taxon>
        <taxon>Arachnida</taxon>
        <taxon>Araneae</taxon>
        <taxon>Araneomorphae</taxon>
        <taxon>Entelegynae</taxon>
        <taxon>Araneoidea</taxon>
        <taxon>Nephilidae</taxon>
        <taxon>Nephila</taxon>
    </lineage>
</organism>
<gene>
    <name evidence="2" type="ORF">NPIL_465841</name>
</gene>